<proteinExistence type="predicted"/>
<dbReference type="PROSITE" id="PS50110">
    <property type="entry name" value="RESPONSE_REGULATORY"/>
    <property type="match status" value="1"/>
</dbReference>
<dbReference type="Gene3D" id="3.40.50.2300">
    <property type="match status" value="1"/>
</dbReference>
<evidence type="ECO:0000256" key="2">
    <source>
        <dbReference type="ARBA" id="ARBA00023012"/>
    </source>
</evidence>
<comment type="caution">
    <text evidence="5">The sequence shown here is derived from an EMBL/GenBank/DDBJ whole genome shotgun (WGS) entry which is preliminary data.</text>
</comment>
<gene>
    <name evidence="5" type="ORF">N7U62_00900</name>
</gene>
<organism evidence="5 6">
    <name type="scientific">Reichenbachiella ulvae</name>
    <dbReference type="NCBI Taxonomy" id="2980104"/>
    <lineage>
        <taxon>Bacteria</taxon>
        <taxon>Pseudomonadati</taxon>
        <taxon>Bacteroidota</taxon>
        <taxon>Cytophagia</taxon>
        <taxon>Cytophagales</taxon>
        <taxon>Reichenbachiellaceae</taxon>
        <taxon>Reichenbachiella</taxon>
    </lineage>
</organism>
<evidence type="ECO:0000313" key="5">
    <source>
        <dbReference type="EMBL" id="MCV9385196.1"/>
    </source>
</evidence>
<dbReference type="InterPro" id="IPR011006">
    <property type="entry name" value="CheY-like_superfamily"/>
</dbReference>
<evidence type="ECO:0000256" key="1">
    <source>
        <dbReference type="ARBA" id="ARBA00022553"/>
    </source>
</evidence>
<dbReference type="SUPFAM" id="SSF52172">
    <property type="entry name" value="CheY-like"/>
    <property type="match status" value="1"/>
</dbReference>
<keyword evidence="1 3" id="KW-0597">Phosphoprotein</keyword>
<dbReference type="PANTHER" id="PTHR44591">
    <property type="entry name" value="STRESS RESPONSE REGULATOR PROTEIN 1"/>
    <property type="match status" value="1"/>
</dbReference>
<evidence type="ECO:0000256" key="3">
    <source>
        <dbReference type="PROSITE-ProRule" id="PRU00169"/>
    </source>
</evidence>
<protein>
    <submittedName>
        <fullName evidence="5">Response regulator</fullName>
    </submittedName>
</protein>
<dbReference type="PANTHER" id="PTHR44591:SF14">
    <property type="entry name" value="PROTEIN PILG"/>
    <property type="match status" value="1"/>
</dbReference>
<evidence type="ECO:0000259" key="4">
    <source>
        <dbReference type="PROSITE" id="PS50110"/>
    </source>
</evidence>
<reference evidence="5 6" key="1">
    <citation type="submission" date="2022-10" db="EMBL/GenBank/DDBJ databases">
        <title>Comparative genomics and taxonomic characterization of three novel marine species of genus Reichenbachiella exhibiting antioxidant and polysaccharide degradation activities.</title>
        <authorList>
            <person name="Muhammad N."/>
            <person name="Lee Y.-J."/>
            <person name="Ko J."/>
            <person name="Kim S.-G."/>
        </authorList>
    </citation>
    <scope>NUCLEOTIDE SEQUENCE [LARGE SCALE GENOMIC DNA]</scope>
    <source>
        <strain evidence="5 6">ABR2-5</strain>
    </source>
</reference>
<keyword evidence="6" id="KW-1185">Reference proteome</keyword>
<keyword evidence="2" id="KW-0902">Two-component regulatory system</keyword>
<dbReference type="SMART" id="SM00448">
    <property type="entry name" value="REC"/>
    <property type="match status" value="1"/>
</dbReference>
<evidence type="ECO:0000313" key="6">
    <source>
        <dbReference type="Proteomes" id="UP001300692"/>
    </source>
</evidence>
<sequence>MTVLIVDDSVYMRAVIRTVLIKEGHKIIGEAKNGEQAIDMAIELEPELITLDNVLPDMLGIDILRSIQDEHLNSKVVMVSAVGNTEMREKAKSLGAHEYVVKPFEPGQLVKALNTMITRVGAYA</sequence>
<dbReference type="InterPro" id="IPR050595">
    <property type="entry name" value="Bact_response_regulator"/>
</dbReference>
<feature type="modified residue" description="4-aspartylphosphate" evidence="3">
    <location>
        <position position="52"/>
    </location>
</feature>
<dbReference type="Proteomes" id="UP001300692">
    <property type="component" value="Unassembled WGS sequence"/>
</dbReference>
<name>A0ABT3CN75_9BACT</name>
<feature type="domain" description="Response regulatory" evidence="4">
    <location>
        <begin position="2"/>
        <end position="117"/>
    </location>
</feature>
<dbReference type="EMBL" id="JAOYOD010000001">
    <property type="protein sequence ID" value="MCV9385196.1"/>
    <property type="molecule type" value="Genomic_DNA"/>
</dbReference>
<dbReference type="InterPro" id="IPR001789">
    <property type="entry name" value="Sig_transdc_resp-reg_receiver"/>
</dbReference>
<dbReference type="RefSeq" id="WP_264135989.1">
    <property type="nucleotide sequence ID" value="NZ_JAOYOD010000001.1"/>
</dbReference>
<accession>A0ABT3CN75</accession>
<dbReference type="Pfam" id="PF00072">
    <property type="entry name" value="Response_reg"/>
    <property type="match status" value="1"/>
</dbReference>